<feature type="region of interest" description="Disordered" evidence="1">
    <location>
        <begin position="106"/>
        <end position="189"/>
    </location>
</feature>
<feature type="transmembrane region" description="Helical" evidence="2">
    <location>
        <begin position="62"/>
        <end position="79"/>
    </location>
</feature>
<reference evidence="3 4" key="1">
    <citation type="submission" date="2022-09" db="EMBL/GenBank/DDBJ databases">
        <title>Enrichment on poylsaccharides allowed isolation of novel metabolic and taxonomic groups of Haloarchaea.</title>
        <authorList>
            <person name="Sorokin D.Y."/>
            <person name="Elcheninov A.G."/>
            <person name="Khizhniak T.V."/>
            <person name="Kolganova T.V."/>
            <person name="Kublanov I.V."/>
        </authorList>
    </citation>
    <scope>NUCLEOTIDE SEQUENCE [LARGE SCALE GENOMIC DNA]</scope>
    <source>
        <strain evidence="3 4">AArc-m2/3/4</strain>
    </source>
</reference>
<feature type="transmembrane region" description="Helical" evidence="2">
    <location>
        <begin position="37"/>
        <end position="55"/>
    </location>
</feature>
<sequence>MTNTIIVAAPAESRTQADADPDADAVAPLLERYIRTYFPSIVFCGILIVVAIDLYEPSRLEIEWTTITLIVILLLAPYVRDLKALELANVGSVTLQDDIESARQTVHRIGDEDGPDEDDLEPRADTEGSGDVGASTGTDDRAGGRQAVETTVDDRTAVDDRSPSVALQASRSRPRLDASADTGYGRDGDDLHELYETEYHLLERNPRIALAKLRMELDIGTRSLLEATAPERTERGCLDPAEVVDALSEEGIVDSAFVAAYSEIRSLCNQAIHDEEIRPQDAIEIVDLGLALLRVVESTRAVYRADAKE</sequence>
<name>A0ABT2Q8U5_9EURY</name>
<keyword evidence="2" id="KW-0472">Membrane</keyword>
<dbReference type="Proteomes" id="UP001320972">
    <property type="component" value="Unassembled WGS sequence"/>
</dbReference>
<feature type="compositionally biased region" description="Basic and acidic residues" evidence="1">
    <location>
        <begin position="174"/>
        <end position="189"/>
    </location>
</feature>
<dbReference type="EMBL" id="JAOPKB010000001">
    <property type="protein sequence ID" value="MCU4971337.1"/>
    <property type="molecule type" value="Genomic_DNA"/>
</dbReference>
<comment type="caution">
    <text evidence="3">The sequence shown here is derived from an EMBL/GenBank/DDBJ whole genome shotgun (WGS) entry which is preliminary data.</text>
</comment>
<proteinExistence type="predicted"/>
<feature type="compositionally biased region" description="Basic and acidic residues" evidence="1">
    <location>
        <begin position="152"/>
        <end position="162"/>
    </location>
</feature>
<evidence type="ECO:0000256" key="1">
    <source>
        <dbReference type="SAM" id="MobiDB-lite"/>
    </source>
</evidence>
<protein>
    <recommendedName>
        <fullName evidence="5">DUF4145 domain-containing protein</fullName>
    </recommendedName>
</protein>
<evidence type="ECO:0000313" key="4">
    <source>
        <dbReference type="Proteomes" id="UP001320972"/>
    </source>
</evidence>
<keyword evidence="2" id="KW-1133">Transmembrane helix</keyword>
<evidence type="ECO:0000313" key="3">
    <source>
        <dbReference type="EMBL" id="MCU4971337.1"/>
    </source>
</evidence>
<accession>A0ABT2Q8U5</accession>
<keyword evidence="2" id="KW-0812">Transmembrane</keyword>
<evidence type="ECO:0008006" key="5">
    <source>
        <dbReference type="Google" id="ProtNLM"/>
    </source>
</evidence>
<keyword evidence="4" id="KW-1185">Reference proteome</keyword>
<evidence type="ECO:0000256" key="2">
    <source>
        <dbReference type="SAM" id="Phobius"/>
    </source>
</evidence>
<organism evidence="3 4">
    <name type="scientific">Natronoglomus mannanivorans</name>
    <dbReference type="NCBI Taxonomy" id="2979990"/>
    <lineage>
        <taxon>Archaea</taxon>
        <taxon>Methanobacteriati</taxon>
        <taxon>Methanobacteriota</taxon>
        <taxon>Stenosarchaea group</taxon>
        <taxon>Halobacteria</taxon>
        <taxon>Halobacteriales</taxon>
        <taxon>Natrialbaceae</taxon>
        <taxon>Natronoglomus</taxon>
    </lineage>
</organism>
<dbReference type="RefSeq" id="WP_338006757.1">
    <property type="nucleotide sequence ID" value="NZ_JAOPKB010000001.1"/>
</dbReference>
<gene>
    <name evidence="3" type="ORF">OB955_01100</name>
</gene>